<feature type="binding site" evidence="17">
    <location>
        <position position="341"/>
    </location>
    <ligand>
        <name>(6S)-NADPHX</name>
        <dbReference type="ChEBI" id="CHEBI:64076"/>
    </ligand>
</feature>
<evidence type="ECO:0000313" key="23">
    <source>
        <dbReference type="Proteomes" id="UP000242699"/>
    </source>
</evidence>
<evidence type="ECO:0000256" key="14">
    <source>
        <dbReference type="ARBA" id="ARBA00025153"/>
    </source>
</evidence>
<evidence type="ECO:0000256" key="13">
    <source>
        <dbReference type="ARBA" id="ARBA00023268"/>
    </source>
</evidence>
<comment type="caution">
    <text evidence="18">Lacks conserved residue(s) required for the propagation of feature annotation.</text>
</comment>
<dbReference type="Pfam" id="PF03853">
    <property type="entry name" value="YjeF_N"/>
    <property type="match status" value="1"/>
</dbReference>
<dbReference type="GO" id="GO:0005524">
    <property type="term" value="F:ATP binding"/>
    <property type="evidence" value="ECO:0007669"/>
    <property type="project" value="UniProtKB-UniRule"/>
</dbReference>
<dbReference type="Pfam" id="PF01256">
    <property type="entry name" value="Carb_kinase"/>
    <property type="match status" value="1"/>
</dbReference>
<dbReference type="InterPro" id="IPR004443">
    <property type="entry name" value="YjeF_N_dom"/>
</dbReference>
<dbReference type="GO" id="GO:0052856">
    <property type="term" value="F:NAD(P)HX epimerase activity"/>
    <property type="evidence" value="ECO:0007669"/>
    <property type="project" value="UniProtKB-UniRule"/>
</dbReference>
<feature type="domain" description="YjeF C-terminal" evidence="20">
    <location>
        <begin position="240"/>
        <end position="513"/>
    </location>
</feature>
<evidence type="ECO:0000256" key="1">
    <source>
        <dbReference type="ARBA" id="ARBA00000013"/>
    </source>
</evidence>
<comment type="similarity">
    <text evidence="3 19">In the N-terminal section; belongs to the NnrE/AIBP family.</text>
</comment>
<dbReference type="InterPro" id="IPR017953">
    <property type="entry name" value="Carbohydrate_kinase_pred_CS"/>
</dbReference>
<feature type="binding site" evidence="17">
    <location>
        <position position="453"/>
    </location>
    <ligand>
        <name>(6S)-NADPHX</name>
        <dbReference type="ChEBI" id="CHEBI:64076"/>
    </ligand>
</feature>
<keyword evidence="13" id="KW-0511">Multifunctional enzyme</keyword>
<evidence type="ECO:0000256" key="19">
    <source>
        <dbReference type="PIRNR" id="PIRNR017184"/>
    </source>
</evidence>
<gene>
    <name evidence="18" type="primary">nnrE</name>
    <name evidence="17" type="synonym">nnrD</name>
    <name evidence="22" type="ORF">C7B43_10170</name>
</gene>
<comment type="catalytic activity">
    <reaction evidence="16 17 19">
        <text>(6S)-NADPHX + ADP = AMP + phosphate + NADPH + H(+)</text>
        <dbReference type="Rhea" id="RHEA:32235"/>
        <dbReference type="ChEBI" id="CHEBI:15378"/>
        <dbReference type="ChEBI" id="CHEBI:43474"/>
        <dbReference type="ChEBI" id="CHEBI:57783"/>
        <dbReference type="ChEBI" id="CHEBI:64076"/>
        <dbReference type="ChEBI" id="CHEBI:456215"/>
        <dbReference type="ChEBI" id="CHEBI:456216"/>
        <dbReference type="EC" id="4.2.1.136"/>
    </reaction>
</comment>
<evidence type="ECO:0000259" key="21">
    <source>
        <dbReference type="PROSITE" id="PS51385"/>
    </source>
</evidence>
<dbReference type="PANTHER" id="PTHR12592">
    <property type="entry name" value="ATP-DEPENDENT (S)-NAD(P)H-HYDRATE DEHYDRATASE FAMILY MEMBER"/>
    <property type="match status" value="1"/>
</dbReference>
<comment type="similarity">
    <text evidence="4 19">In the C-terminal section; belongs to the NnrD/CARKD family.</text>
</comment>
<evidence type="ECO:0000256" key="9">
    <source>
        <dbReference type="ARBA" id="ARBA00022958"/>
    </source>
</evidence>
<keyword evidence="12 17" id="KW-0456">Lyase</keyword>
<dbReference type="GO" id="GO:0052855">
    <property type="term" value="F:ADP-dependent NAD(P)H-hydrate dehydratase activity"/>
    <property type="evidence" value="ECO:0007669"/>
    <property type="project" value="UniProtKB-UniRule"/>
</dbReference>
<dbReference type="PROSITE" id="PS51383">
    <property type="entry name" value="YJEF_C_3"/>
    <property type="match status" value="1"/>
</dbReference>
<dbReference type="HAMAP" id="MF_01965">
    <property type="entry name" value="NADHX_dehydratase"/>
    <property type="match status" value="1"/>
</dbReference>
<dbReference type="InterPro" id="IPR029056">
    <property type="entry name" value="Ribokinase-like"/>
</dbReference>
<reference evidence="22 23" key="1">
    <citation type="journal article" date="2014" name="BMC Genomics">
        <title>Comparison of environmental and isolate Sulfobacillus genomes reveals diverse carbon, sulfur, nitrogen, and hydrogen metabolisms.</title>
        <authorList>
            <person name="Justice N.B."/>
            <person name="Norman A."/>
            <person name="Brown C.T."/>
            <person name="Singh A."/>
            <person name="Thomas B.C."/>
            <person name="Banfield J.F."/>
        </authorList>
    </citation>
    <scope>NUCLEOTIDE SEQUENCE [LARGE SCALE GENOMIC DNA]</scope>
    <source>
        <strain evidence="22">AMDSBA1</strain>
    </source>
</reference>
<dbReference type="NCBIfam" id="TIGR00197">
    <property type="entry name" value="yjeF_nterm"/>
    <property type="match status" value="1"/>
</dbReference>
<dbReference type="PROSITE" id="PS51385">
    <property type="entry name" value="YJEF_N"/>
    <property type="match status" value="1"/>
</dbReference>
<evidence type="ECO:0000256" key="3">
    <source>
        <dbReference type="ARBA" id="ARBA00006001"/>
    </source>
</evidence>
<evidence type="ECO:0000256" key="5">
    <source>
        <dbReference type="ARBA" id="ARBA00022723"/>
    </source>
</evidence>
<evidence type="ECO:0000256" key="10">
    <source>
        <dbReference type="ARBA" id="ARBA00023027"/>
    </source>
</evidence>
<dbReference type="HAMAP" id="MF_01966">
    <property type="entry name" value="NADHX_epimerase"/>
    <property type="match status" value="1"/>
</dbReference>
<feature type="domain" description="YjeF N-terminal" evidence="21">
    <location>
        <begin position="37"/>
        <end position="234"/>
    </location>
</feature>
<proteinExistence type="inferred from homology"/>
<dbReference type="SUPFAM" id="SSF64153">
    <property type="entry name" value="YjeF N-terminal domain-like"/>
    <property type="match status" value="1"/>
</dbReference>
<feature type="binding site" evidence="18">
    <location>
        <position position="143"/>
    </location>
    <ligand>
        <name>K(+)</name>
        <dbReference type="ChEBI" id="CHEBI:29103"/>
    </ligand>
</feature>
<name>A0A2T2X1I3_9FIRM</name>
<keyword evidence="7 17" id="KW-0067">ATP-binding</keyword>
<evidence type="ECO:0000313" key="22">
    <source>
        <dbReference type="EMBL" id="PSR28336.1"/>
    </source>
</evidence>
<dbReference type="Gene3D" id="3.40.1190.20">
    <property type="match status" value="1"/>
</dbReference>
<evidence type="ECO:0000256" key="12">
    <source>
        <dbReference type="ARBA" id="ARBA00023239"/>
    </source>
</evidence>
<dbReference type="PIRSF" id="PIRSF017184">
    <property type="entry name" value="Nnr"/>
    <property type="match status" value="1"/>
</dbReference>
<dbReference type="AlphaFoldDB" id="A0A2T2X1I3"/>
<evidence type="ECO:0000256" key="2">
    <source>
        <dbReference type="ARBA" id="ARBA00000909"/>
    </source>
</evidence>
<feature type="binding site" evidence="18">
    <location>
        <begin position="82"/>
        <end position="86"/>
    </location>
    <ligand>
        <name>(6S)-NADPHX</name>
        <dbReference type="ChEBI" id="CHEBI:64076"/>
    </ligand>
</feature>
<keyword evidence="8 17" id="KW-0521">NADP</keyword>
<evidence type="ECO:0000256" key="17">
    <source>
        <dbReference type="HAMAP-Rule" id="MF_01965"/>
    </source>
</evidence>
<feature type="binding site" evidence="18">
    <location>
        <begin position="147"/>
        <end position="153"/>
    </location>
    <ligand>
        <name>(6S)-NADPHX</name>
        <dbReference type="ChEBI" id="CHEBI:64076"/>
    </ligand>
</feature>
<feature type="binding site" evidence="17">
    <location>
        <position position="275"/>
    </location>
    <ligand>
        <name>(6S)-NADPHX</name>
        <dbReference type="ChEBI" id="CHEBI:64076"/>
    </ligand>
</feature>
<evidence type="ECO:0000256" key="18">
    <source>
        <dbReference type="HAMAP-Rule" id="MF_01966"/>
    </source>
</evidence>
<organism evidence="22 23">
    <name type="scientific">Sulfobacillus benefaciens</name>
    <dbReference type="NCBI Taxonomy" id="453960"/>
    <lineage>
        <taxon>Bacteria</taxon>
        <taxon>Bacillati</taxon>
        <taxon>Bacillota</taxon>
        <taxon>Clostridia</taxon>
        <taxon>Eubacteriales</taxon>
        <taxon>Clostridiales Family XVII. Incertae Sedis</taxon>
        <taxon>Sulfobacillus</taxon>
    </lineage>
</organism>
<dbReference type="CDD" id="cd01171">
    <property type="entry name" value="YXKO-related"/>
    <property type="match status" value="1"/>
</dbReference>
<dbReference type="EC" id="5.1.99.6" evidence="19"/>
<feature type="binding site" evidence="18">
    <location>
        <position position="180"/>
    </location>
    <ligand>
        <name>K(+)</name>
        <dbReference type="ChEBI" id="CHEBI:29103"/>
    </ligand>
</feature>
<dbReference type="InterPro" id="IPR036652">
    <property type="entry name" value="YjeF_N_dom_sf"/>
</dbReference>
<evidence type="ECO:0000256" key="6">
    <source>
        <dbReference type="ARBA" id="ARBA00022741"/>
    </source>
</evidence>
<comment type="subunit">
    <text evidence="17">Homotetramer.</text>
</comment>
<sequence length="526" mass="55870">MDVFYARTALRDCDGRAGARESCDVRGNCAVWTVDESRAHDQHAQKLHIDLSWLMETAGARAAYYLLPELSGPGLILAGKGHNGGDALVVARHLARYLDVSLVMPLGQPSFPRSEELLQAARSYGVQVVDASVNPGNYHWIVDGVFGTGFHGTVASAELNRLSKELSKSKIPVYALDILSGIDADSGEYGMEPVYATKTLTFGAAKWGHFGYPGARYGGQLVVLDIGLPDMGSSSGYWLNPLWAQQRVSLPDFYTHKYRRGTVAVLGGSESMPGAPVLAGLAALKTGAGLVELFVPEDILNRVQAPTPLLVRGIGSNGPWVFSPEDRERLKRADIIIVGPGLGPRAHPRVLHDIAALNKPLVVDADGLRLLSEDSSVALPSGSVLTPHSGEMGRLLGMTAQDVDRFRYRALKEAVHRFKVSVVLKGAFSLTGGAGFFVNTANTPALATAGSGDVLSGIVAALLAGSPADMYGERVALATYLHGWAGIHAERDQGRGVIATDIIAAVGKAWESLRQGEAPPSLPESL</sequence>
<dbReference type="GO" id="GO:0110051">
    <property type="term" value="P:metabolite repair"/>
    <property type="evidence" value="ECO:0007669"/>
    <property type="project" value="TreeGrafter"/>
</dbReference>
<comment type="cofactor">
    <cofactor evidence="18 19">
        <name>K(+)</name>
        <dbReference type="ChEBI" id="CHEBI:29103"/>
    </cofactor>
    <text evidence="18 19">Binds 1 potassium ion per subunit.</text>
</comment>
<keyword evidence="11 18" id="KW-0413">Isomerase</keyword>
<protein>
    <recommendedName>
        <fullName evidence="19">Bifunctional NAD(P)H-hydrate repair enzyme</fullName>
    </recommendedName>
    <alternativeName>
        <fullName evidence="19">Nicotinamide nucleotide repair protein</fullName>
    </alternativeName>
    <domain>
        <recommendedName>
            <fullName evidence="19">ADP-dependent (S)-NAD(P)H-hydrate dehydratase</fullName>
            <ecNumber evidence="19">4.2.1.136</ecNumber>
        </recommendedName>
        <alternativeName>
            <fullName evidence="19">ADP-dependent NAD(P)HX dehydratase</fullName>
        </alternativeName>
    </domain>
    <domain>
        <recommendedName>
            <fullName evidence="19">NAD(P)H-hydrate epimerase</fullName>
            <ecNumber evidence="19">5.1.99.6</ecNumber>
        </recommendedName>
    </domain>
</protein>
<dbReference type="EMBL" id="PXYT01000020">
    <property type="protein sequence ID" value="PSR28336.1"/>
    <property type="molecule type" value="Genomic_DNA"/>
</dbReference>
<comment type="catalytic activity">
    <reaction evidence="1 18 19">
        <text>(6R)-NADHX = (6S)-NADHX</text>
        <dbReference type="Rhea" id="RHEA:32215"/>
        <dbReference type="ChEBI" id="CHEBI:64074"/>
        <dbReference type="ChEBI" id="CHEBI:64075"/>
        <dbReference type="EC" id="5.1.99.6"/>
    </reaction>
</comment>
<dbReference type="SUPFAM" id="SSF53613">
    <property type="entry name" value="Ribokinase-like"/>
    <property type="match status" value="1"/>
</dbReference>
<evidence type="ECO:0000256" key="16">
    <source>
        <dbReference type="ARBA" id="ARBA00049209"/>
    </source>
</evidence>
<dbReference type="Gene3D" id="3.40.50.10260">
    <property type="entry name" value="YjeF N-terminal domain"/>
    <property type="match status" value="1"/>
</dbReference>
<comment type="similarity">
    <text evidence="17">Belongs to the NnrD/CARKD family.</text>
</comment>
<keyword evidence="5 18" id="KW-0479">Metal-binding</keyword>
<comment type="caution">
    <text evidence="22">The sequence shown here is derived from an EMBL/GenBank/DDBJ whole genome shotgun (WGS) entry which is preliminary data.</text>
</comment>
<evidence type="ECO:0000256" key="8">
    <source>
        <dbReference type="ARBA" id="ARBA00022857"/>
    </source>
</evidence>
<comment type="function">
    <text evidence="17">Catalyzes the dehydration of the S-form of NAD(P)HX at the expense of ADP, which is converted to AMP. Together with NAD(P)HX epimerase, which catalyzes the epimerization of the S- and R-forms, the enzyme allows the repair of both epimers of NAD(P)HX, a damaged form of NAD(P)H that is a result of enzymatic or heat-dependent hydration.</text>
</comment>
<dbReference type="PANTHER" id="PTHR12592:SF0">
    <property type="entry name" value="ATP-DEPENDENT (S)-NAD(P)H-HYDRATE DEHYDRATASE"/>
    <property type="match status" value="1"/>
</dbReference>
<dbReference type="PROSITE" id="PS01050">
    <property type="entry name" value="YJEF_C_2"/>
    <property type="match status" value="1"/>
</dbReference>
<comment type="cofactor">
    <cofactor evidence="17">
        <name>Mg(2+)</name>
        <dbReference type="ChEBI" id="CHEBI:18420"/>
    </cofactor>
</comment>
<keyword evidence="10 17" id="KW-0520">NAD</keyword>
<comment type="function">
    <text evidence="18">Catalyzes the epimerization of the S- and R-forms of NAD(P)HX, a damaged form of NAD(P)H that is a result of enzymatic or heat-dependent hydration. This is a prerequisite for the S-specific NAD(P)H-hydrate dehydratase to allow the repair of both epimers of NAD(P)HX.</text>
</comment>
<evidence type="ECO:0000256" key="4">
    <source>
        <dbReference type="ARBA" id="ARBA00009524"/>
    </source>
</evidence>
<evidence type="ECO:0000256" key="11">
    <source>
        <dbReference type="ARBA" id="ARBA00023235"/>
    </source>
</evidence>
<comment type="catalytic activity">
    <reaction evidence="2 18 19">
        <text>(6R)-NADPHX = (6S)-NADPHX</text>
        <dbReference type="Rhea" id="RHEA:32227"/>
        <dbReference type="ChEBI" id="CHEBI:64076"/>
        <dbReference type="ChEBI" id="CHEBI:64077"/>
        <dbReference type="EC" id="5.1.99.6"/>
    </reaction>
</comment>
<comment type="catalytic activity">
    <reaction evidence="15 17 19">
        <text>(6S)-NADHX + ADP = AMP + phosphate + NADH + H(+)</text>
        <dbReference type="Rhea" id="RHEA:32223"/>
        <dbReference type="ChEBI" id="CHEBI:15378"/>
        <dbReference type="ChEBI" id="CHEBI:43474"/>
        <dbReference type="ChEBI" id="CHEBI:57945"/>
        <dbReference type="ChEBI" id="CHEBI:64074"/>
        <dbReference type="ChEBI" id="CHEBI:456215"/>
        <dbReference type="ChEBI" id="CHEBI:456216"/>
        <dbReference type="EC" id="4.2.1.136"/>
    </reaction>
</comment>
<evidence type="ECO:0000259" key="20">
    <source>
        <dbReference type="PROSITE" id="PS51383"/>
    </source>
</evidence>
<feature type="binding site" evidence="18">
    <location>
        <position position="177"/>
    </location>
    <ligand>
        <name>(6S)-NADPHX</name>
        <dbReference type="ChEBI" id="CHEBI:64076"/>
    </ligand>
</feature>
<evidence type="ECO:0000256" key="15">
    <source>
        <dbReference type="ARBA" id="ARBA00048238"/>
    </source>
</evidence>
<feature type="binding site" evidence="18">
    <location>
        <position position="83"/>
    </location>
    <ligand>
        <name>K(+)</name>
        <dbReference type="ChEBI" id="CHEBI:29103"/>
    </ligand>
</feature>
<dbReference type="Proteomes" id="UP000242699">
    <property type="component" value="Unassembled WGS sequence"/>
</dbReference>
<dbReference type="InterPro" id="IPR000631">
    <property type="entry name" value="CARKD"/>
</dbReference>
<dbReference type="InterPro" id="IPR030677">
    <property type="entry name" value="Nnr"/>
</dbReference>
<dbReference type="GO" id="GO:0046496">
    <property type="term" value="P:nicotinamide nucleotide metabolic process"/>
    <property type="evidence" value="ECO:0007669"/>
    <property type="project" value="UniProtKB-UniRule"/>
</dbReference>
<dbReference type="EC" id="4.2.1.136" evidence="19"/>
<dbReference type="NCBIfam" id="TIGR00196">
    <property type="entry name" value="yjeF_cterm"/>
    <property type="match status" value="1"/>
</dbReference>
<dbReference type="GO" id="GO:0046872">
    <property type="term" value="F:metal ion binding"/>
    <property type="evidence" value="ECO:0007669"/>
    <property type="project" value="UniProtKB-UniRule"/>
</dbReference>
<keyword evidence="9 18" id="KW-0630">Potassium</keyword>
<evidence type="ECO:0000256" key="7">
    <source>
        <dbReference type="ARBA" id="ARBA00022840"/>
    </source>
</evidence>
<comment type="function">
    <text evidence="14 19">Bifunctional enzyme that catalyzes the epimerization of the S- and R-forms of NAD(P)HX and the dehydration of the S-form of NAD(P)HX at the expense of ADP, which is converted to AMP. This allows the repair of both epimers of NAD(P)HX, a damaged form of NAD(P)H that is a result of enzymatic or heat-dependent hydration.</text>
</comment>
<feature type="binding site" evidence="17">
    <location>
        <position position="388"/>
    </location>
    <ligand>
        <name>(6S)-NADPHX</name>
        <dbReference type="ChEBI" id="CHEBI:64076"/>
    </ligand>
</feature>
<feature type="binding site" evidence="17">
    <location>
        <begin position="425"/>
        <end position="429"/>
    </location>
    <ligand>
        <name>AMP</name>
        <dbReference type="ChEBI" id="CHEBI:456215"/>
    </ligand>
</feature>
<comment type="similarity">
    <text evidence="18">Belongs to the NnrE/AIBP family.</text>
</comment>
<feature type="binding site" evidence="17">
    <location>
        <position position="452"/>
    </location>
    <ligand>
        <name>AMP</name>
        <dbReference type="ChEBI" id="CHEBI:456215"/>
    </ligand>
</feature>
<keyword evidence="6 17" id="KW-0547">Nucleotide-binding</keyword>
<accession>A0A2T2X1I3</accession>